<protein>
    <submittedName>
        <fullName evidence="2">Uncharacterized protein</fullName>
    </submittedName>
</protein>
<gene>
    <name evidence="2" type="ORF">V6N12_054175</name>
</gene>
<reference evidence="2 3" key="1">
    <citation type="journal article" date="2024" name="G3 (Bethesda)">
        <title>Genome assembly of Hibiscus sabdariffa L. provides insights into metabolisms of medicinal natural products.</title>
        <authorList>
            <person name="Kim T."/>
        </authorList>
    </citation>
    <scope>NUCLEOTIDE SEQUENCE [LARGE SCALE GENOMIC DNA]</scope>
    <source>
        <strain evidence="2">TK-2024</strain>
        <tissue evidence="2">Old leaves</tissue>
    </source>
</reference>
<evidence type="ECO:0000313" key="3">
    <source>
        <dbReference type="Proteomes" id="UP001472677"/>
    </source>
</evidence>
<keyword evidence="3" id="KW-1185">Reference proteome</keyword>
<dbReference type="Proteomes" id="UP001472677">
    <property type="component" value="Unassembled WGS sequence"/>
</dbReference>
<accession>A0ABR2B7K1</accession>
<dbReference type="PANTHER" id="PTHR36856:SF2">
    <property type="match status" value="1"/>
</dbReference>
<feature type="region of interest" description="Disordered" evidence="1">
    <location>
        <begin position="38"/>
        <end position="69"/>
    </location>
</feature>
<name>A0ABR2B7K1_9ROSI</name>
<evidence type="ECO:0000256" key="1">
    <source>
        <dbReference type="SAM" id="MobiDB-lite"/>
    </source>
</evidence>
<dbReference type="EMBL" id="JBBPBM010000159">
    <property type="protein sequence ID" value="KAK8502950.1"/>
    <property type="molecule type" value="Genomic_DNA"/>
</dbReference>
<dbReference type="PANTHER" id="PTHR36856">
    <property type="entry name" value="OS07G0175200 PROTEIN"/>
    <property type="match status" value="1"/>
</dbReference>
<evidence type="ECO:0000313" key="2">
    <source>
        <dbReference type="EMBL" id="KAK8502950.1"/>
    </source>
</evidence>
<feature type="compositionally biased region" description="Low complexity" evidence="1">
    <location>
        <begin position="55"/>
        <end position="69"/>
    </location>
</feature>
<proteinExistence type="predicted"/>
<comment type="caution">
    <text evidence="2">The sequence shown here is derived from an EMBL/GenBank/DDBJ whole genome shotgun (WGS) entry which is preliminary data.</text>
</comment>
<organism evidence="2 3">
    <name type="scientific">Hibiscus sabdariffa</name>
    <name type="common">roselle</name>
    <dbReference type="NCBI Taxonomy" id="183260"/>
    <lineage>
        <taxon>Eukaryota</taxon>
        <taxon>Viridiplantae</taxon>
        <taxon>Streptophyta</taxon>
        <taxon>Embryophyta</taxon>
        <taxon>Tracheophyta</taxon>
        <taxon>Spermatophyta</taxon>
        <taxon>Magnoliopsida</taxon>
        <taxon>eudicotyledons</taxon>
        <taxon>Gunneridae</taxon>
        <taxon>Pentapetalae</taxon>
        <taxon>rosids</taxon>
        <taxon>malvids</taxon>
        <taxon>Malvales</taxon>
        <taxon>Malvaceae</taxon>
        <taxon>Malvoideae</taxon>
        <taxon>Hibiscus</taxon>
    </lineage>
</organism>
<sequence>MDQEKTENVTEKERLSRADSEALLEKCLEENKGDKSKCKDKVEALRSSSSSAAKPLRPLRLRSGSLSDV</sequence>